<reference evidence="1" key="1">
    <citation type="submission" date="2014-11" db="EMBL/GenBank/DDBJ databases">
        <authorList>
            <person name="Amaro Gonzalez C."/>
        </authorList>
    </citation>
    <scope>NUCLEOTIDE SEQUENCE</scope>
</reference>
<accession>A0A0E9PDS0</accession>
<name>A0A0E9PDS0_ANGAN</name>
<protein>
    <submittedName>
        <fullName evidence="1">Uncharacterized protein</fullName>
    </submittedName>
</protein>
<organism evidence="1">
    <name type="scientific">Anguilla anguilla</name>
    <name type="common">European freshwater eel</name>
    <name type="synonym">Muraena anguilla</name>
    <dbReference type="NCBI Taxonomy" id="7936"/>
    <lineage>
        <taxon>Eukaryota</taxon>
        <taxon>Metazoa</taxon>
        <taxon>Chordata</taxon>
        <taxon>Craniata</taxon>
        <taxon>Vertebrata</taxon>
        <taxon>Euteleostomi</taxon>
        <taxon>Actinopterygii</taxon>
        <taxon>Neopterygii</taxon>
        <taxon>Teleostei</taxon>
        <taxon>Anguilliformes</taxon>
        <taxon>Anguillidae</taxon>
        <taxon>Anguilla</taxon>
    </lineage>
</organism>
<dbReference type="AlphaFoldDB" id="A0A0E9PDS0"/>
<sequence>MVNVSDQVWKHSPVRGLIIYLCL</sequence>
<proteinExistence type="predicted"/>
<evidence type="ECO:0000313" key="1">
    <source>
        <dbReference type="EMBL" id="JAH02220.1"/>
    </source>
</evidence>
<dbReference type="EMBL" id="GBXM01106357">
    <property type="protein sequence ID" value="JAH02220.1"/>
    <property type="molecule type" value="Transcribed_RNA"/>
</dbReference>
<reference evidence="1" key="2">
    <citation type="journal article" date="2015" name="Fish Shellfish Immunol.">
        <title>Early steps in the European eel (Anguilla anguilla)-Vibrio vulnificus interaction in the gills: Role of the RtxA13 toxin.</title>
        <authorList>
            <person name="Callol A."/>
            <person name="Pajuelo D."/>
            <person name="Ebbesson L."/>
            <person name="Teles M."/>
            <person name="MacKenzie S."/>
            <person name="Amaro C."/>
        </authorList>
    </citation>
    <scope>NUCLEOTIDE SEQUENCE</scope>
</reference>